<dbReference type="SUPFAM" id="SSF57701">
    <property type="entry name" value="Zn2/Cys6 DNA-binding domain"/>
    <property type="match status" value="1"/>
</dbReference>
<dbReference type="Gene3D" id="4.10.240.10">
    <property type="entry name" value="Zn(2)-C6 fungal-type DNA-binding domain"/>
    <property type="match status" value="1"/>
</dbReference>
<dbReference type="Proteomes" id="UP000027222">
    <property type="component" value="Unassembled WGS sequence"/>
</dbReference>
<feature type="region of interest" description="Disordered" evidence="3">
    <location>
        <begin position="616"/>
        <end position="658"/>
    </location>
</feature>
<dbReference type="PROSITE" id="PS50048">
    <property type="entry name" value="ZN2_CY6_FUNGAL_2"/>
    <property type="match status" value="1"/>
</dbReference>
<protein>
    <recommendedName>
        <fullName evidence="4">Zn(2)-C6 fungal-type domain-containing protein</fullName>
    </recommendedName>
</protein>
<dbReference type="HOGENOM" id="CLU_012597_0_0_1"/>
<feature type="region of interest" description="Disordered" evidence="3">
    <location>
        <begin position="1"/>
        <end position="20"/>
    </location>
</feature>
<dbReference type="InterPro" id="IPR007219">
    <property type="entry name" value="XnlR_reg_dom"/>
</dbReference>
<keyword evidence="6" id="KW-1185">Reference proteome</keyword>
<dbReference type="Pfam" id="PF00172">
    <property type="entry name" value="Zn_clus"/>
    <property type="match status" value="1"/>
</dbReference>
<feature type="region of interest" description="Disordered" evidence="3">
    <location>
        <begin position="85"/>
        <end position="119"/>
    </location>
</feature>
<feature type="compositionally biased region" description="Polar residues" evidence="3">
    <location>
        <begin position="11"/>
        <end position="20"/>
    </location>
</feature>
<proteinExistence type="predicted"/>
<evidence type="ECO:0000256" key="1">
    <source>
        <dbReference type="ARBA" id="ARBA00022723"/>
    </source>
</evidence>
<dbReference type="GO" id="GO:0006351">
    <property type="term" value="P:DNA-templated transcription"/>
    <property type="evidence" value="ECO:0007669"/>
    <property type="project" value="InterPro"/>
</dbReference>
<feature type="compositionally biased region" description="Low complexity" evidence="3">
    <location>
        <begin position="624"/>
        <end position="633"/>
    </location>
</feature>
<dbReference type="Pfam" id="PF04082">
    <property type="entry name" value="Fungal_trans"/>
    <property type="match status" value="1"/>
</dbReference>
<dbReference type="InterPro" id="IPR001138">
    <property type="entry name" value="Zn2Cys6_DnaBD"/>
</dbReference>
<keyword evidence="1" id="KW-0479">Metal-binding</keyword>
<dbReference type="PROSITE" id="PS00463">
    <property type="entry name" value="ZN2_CY6_FUNGAL_1"/>
    <property type="match status" value="1"/>
</dbReference>
<feature type="compositionally biased region" description="Low complexity" evidence="3">
    <location>
        <begin position="104"/>
        <end position="119"/>
    </location>
</feature>
<dbReference type="PANTHER" id="PTHR46910:SF38">
    <property type="entry name" value="ZN(2)-C6 FUNGAL-TYPE DOMAIN-CONTAINING PROTEIN"/>
    <property type="match status" value="1"/>
</dbReference>
<evidence type="ECO:0000313" key="6">
    <source>
        <dbReference type="Proteomes" id="UP000027222"/>
    </source>
</evidence>
<organism evidence="5 6">
    <name type="scientific">Galerina marginata (strain CBS 339.88)</name>
    <dbReference type="NCBI Taxonomy" id="685588"/>
    <lineage>
        <taxon>Eukaryota</taxon>
        <taxon>Fungi</taxon>
        <taxon>Dikarya</taxon>
        <taxon>Basidiomycota</taxon>
        <taxon>Agaricomycotina</taxon>
        <taxon>Agaricomycetes</taxon>
        <taxon>Agaricomycetidae</taxon>
        <taxon>Agaricales</taxon>
        <taxon>Agaricineae</taxon>
        <taxon>Strophariaceae</taxon>
        <taxon>Galerina</taxon>
    </lineage>
</organism>
<dbReference type="InterPro" id="IPR050987">
    <property type="entry name" value="AtrR-like"/>
</dbReference>
<dbReference type="InterPro" id="IPR036864">
    <property type="entry name" value="Zn2-C6_fun-type_DNA-bd_sf"/>
</dbReference>
<evidence type="ECO:0000259" key="4">
    <source>
        <dbReference type="PROSITE" id="PS50048"/>
    </source>
</evidence>
<dbReference type="GO" id="GO:0003677">
    <property type="term" value="F:DNA binding"/>
    <property type="evidence" value="ECO:0007669"/>
    <property type="project" value="InterPro"/>
</dbReference>
<dbReference type="CDD" id="cd00067">
    <property type="entry name" value="GAL4"/>
    <property type="match status" value="1"/>
</dbReference>
<name>A0A067THL0_GALM3</name>
<dbReference type="PANTHER" id="PTHR46910">
    <property type="entry name" value="TRANSCRIPTION FACTOR PDR1"/>
    <property type="match status" value="1"/>
</dbReference>
<reference evidence="6" key="1">
    <citation type="journal article" date="2014" name="Proc. Natl. Acad. Sci. U.S.A.">
        <title>Extensive sampling of basidiomycete genomes demonstrates inadequacy of the white-rot/brown-rot paradigm for wood decay fungi.</title>
        <authorList>
            <person name="Riley R."/>
            <person name="Salamov A.A."/>
            <person name="Brown D.W."/>
            <person name="Nagy L.G."/>
            <person name="Floudas D."/>
            <person name="Held B.W."/>
            <person name="Levasseur A."/>
            <person name="Lombard V."/>
            <person name="Morin E."/>
            <person name="Otillar R."/>
            <person name="Lindquist E.A."/>
            <person name="Sun H."/>
            <person name="LaButti K.M."/>
            <person name="Schmutz J."/>
            <person name="Jabbour D."/>
            <person name="Luo H."/>
            <person name="Baker S.E."/>
            <person name="Pisabarro A.G."/>
            <person name="Walton J.D."/>
            <person name="Blanchette R.A."/>
            <person name="Henrissat B."/>
            <person name="Martin F."/>
            <person name="Cullen D."/>
            <person name="Hibbett D.S."/>
            <person name="Grigoriev I.V."/>
        </authorList>
    </citation>
    <scope>NUCLEOTIDE SEQUENCE [LARGE SCALE GENOMIC DNA]</scope>
    <source>
        <strain evidence="6">CBS 339.88</strain>
    </source>
</reference>
<dbReference type="EMBL" id="KL142369">
    <property type="protein sequence ID" value="KDR82720.1"/>
    <property type="molecule type" value="Genomic_DNA"/>
</dbReference>
<dbReference type="OrthoDB" id="2534600at2759"/>
<accession>A0A067THL0</accession>
<evidence type="ECO:0000256" key="2">
    <source>
        <dbReference type="ARBA" id="ARBA00023242"/>
    </source>
</evidence>
<keyword evidence="2" id="KW-0539">Nucleus</keyword>
<evidence type="ECO:0000313" key="5">
    <source>
        <dbReference type="EMBL" id="KDR82720.1"/>
    </source>
</evidence>
<dbReference type="AlphaFoldDB" id="A0A067THL0"/>
<dbReference type="GO" id="GO:0008270">
    <property type="term" value="F:zinc ion binding"/>
    <property type="evidence" value="ECO:0007669"/>
    <property type="project" value="InterPro"/>
</dbReference>
<sequence>MQHDIHYPNHGPSSQQQGLVLPTPSMQSQMHELAKTLPPPRKQNTACDACRSRKVKCNRMAGQDKCQHCLSKNYPCTHYVQQATSEKKRSSAVSRRPRHLSSASSNVSPVPEIPSSPSIGGQSNVPLMVRYGFCPPITLTTPTRDVLRFFFAQPDQPSEPMAFSANHISSPYDAWGELASKLEDEKFRSEFALDLVEVFFQIVHTRLPLLNPEQFRARLQLLPSSIQNAPPLHPALVATVLAWGTKFSEHPLLVADRRRPGGQSLLAKTLIDRARDLAEALKVHRIPSSDHVVIALLIEPLQNQNPDDPNGFHGFWLTSATRHLLDLGINHKSVMANIQDPESRGTMIFAWWMTCISDAYASAYYRRKPVLDDDDYDIDFYTVDPVNSDMLDGQGPTPSPREQLEFLGYYRAAHSLARTARQMSRQLWRPATDSEGISFDNLCTFAKALTEWRDRYLNLVGVPSNFEGEWDFVSAVSSCSSDATYHVMWIILFNALDDFGVKELNAATNLLHNHSEIDAAKRKVADEALHGALRIAGLAGVLTSNGYLRLDPAVMHISCILAGTLLARLGRPEVSNCIAGLKQYSYAYEEAGDQANEMGRLFNRVRLGEQELNHMASAAPRVAGSSSSSSPHSPHSHHGHAMAVDDPMQSRTNGSPHVRYSPLVSDMAIVHPLCFRHHADFVL</sequence>
<gene>
    <name evidence="5" type="ORF">GALMADRAFT_112664</name>
</gene>
<dbReference type="CDD" id="cd12148">
    <property type="entry name" value="fungal_TF_MHR"/>
    <property type="match status" value="1"/>
</dbReference>
<dbReference type="GO" id="GO:0000981">
    <property type="term" value="F:DNA-binding transcription factor activity, RNA polymerase II-specific"/>
    <property type="evidence" value="ECO:0007669"/>
    <property type="project" value="InterPro"/>
</dbReference>
<feature type="domain" description="Zn(2)-C6 fungal-type" evidence="4">
    <location>
        <begin position="46"/>
        <end position="78"/>
    </location>
</feature>
<evidence type="ECO:0000256" key="3">
    <source>
        <dbReference type="SAM" id="MobiDB-lite"/>
    </source>
</evidence>
<dbReference type="SMART" id="SM00066">
    <property type="entry name" value="GAL4"/>
    <property type="match status" value="1"/>
</dbReference>